<protein>
    <recommendedName>
        <fullName evidence="10">L-threonylcarbamoyladenylate synthase</fullName>
        <ecNumber evidence="3">2.7.7.87</ecNumber>
    </recommendedName>
    <alternativeName>
        <fullName evidence="10">L-threonylcarbamoyladenylate synthase</fullName>
    </alternativeName>
</protein>
<evidence type="ECO:0000256" key="9">
    <source>
        <dbReference type="ARBA" id="ARBA00022840"/>
    </source>
</evidence>
<evidence type="ECO:0000256" key="1">
    <source>
        <dbReference type="ARBA" id="ARBA00004496"/>
    </source>
</evidence>
<dbReference type="InterPro" id="IPR006070">
    <property type="entry name" value="Sua5-like_dom"/>
</dbReference>
<comment type="subcellular location">
    <subcellularLocation>
        <location evidence="1">Cytoplasm</location>
    </subcellularLocation>
</comment>
<evidence type="ECO:0000256" key="6">
    <source>
        <dbReference type="ARBA" id="ARBA00022694"/>
    </source>
</evidence>
<keyword evidence="9" id="KW-0067">ATP-binding</keyword>
<sequence length="216" mass="23955">MGLKVAKVVKVNPSEPEEEAVALATEVIKTGGLVALPTETVYGLAADFKNESAVRRVFFVKRRPLNLGLIVGVRSILDIYSLAAEVPPQALRLFRLFSPGPLTGVFKRKDFLLPILSGNTDGIAIRIPRSKIAIRIMEKSGTFVTLTSANRHQRRSPQTAEEVERDIGEEIDLILDGGKTEIGKESTIIDFTQIPPKILREGAIPWREIKRYLRVD</sequence>
<keyword evidence="5" id="KW-0808">Transferase</keyword>
<gene>
    <name evidence="13" type="ORF">ENX07_05145</name>
</gene>
<evidence type="ECO:0000256" key="7">
    <source>
        <dbReference type="ARBA" id="ARBA00022695"/>
    </source>
</evidence>
<dbReference type="NCBIfam" id="TIGR00057">
    <property type="entry name" value="L-threonylcarbamoyladenylate synthase"/>
    <property type="match status" value="1"/>
</dbReference>
<dbReference type="InterPro" id="IPR050156">
    <property type="entry name" value="TC-AMP_synthase_SUA5"/>
</dbReference>
<keyword evidence="8" id="KW-0547">Nucleotide-binding</keyword>
<evidence type="ECO:0000256" key="3">
    <source>
        <dbReference type="ARBA" id="ARBA00012584"/>
    </source>
</evidence>
<dbReference type="GO" id="GO:0061710">
    <property type="term" value="F:L-threonylcarbamoyladenylate synthase"/>
    <property type="evidence" value="ECO:0007669"/>
    <property type="project" value="UniProtKB-EC"/>
</dbReference>
<evidence type="ECO:0000256" key="5">
    <source>
        <dbReference type="ARBA" id="ARBA00022679"/>
    </source>
</evidence>
<evidence type="ECO:0000256" key="11">
    <source>
        <dbReference type="ARBA" id="ARBA00048366"/>
    </source>
</evidence>
<dbReference type="GO" id="GO:0000049">
    <property type="term" value="F:tRNA binding"/>
    <property type="evidence" value="ECO:0007669"/>
    <property type="project" value="TreeGrafter"/>
</dbReference>
<organism evidence="13">
    <name type="scientific">candidate division WOR-3 bacterium</name>
    <dbReference type="NCBI Taxonomy" id="2052148"/>
    <lineage>
        <taxon>Bacteria</taxon>
        <taxon>Bacteria division WOR-3</taxon>
    </lineage>
</organism>
<dbReference type="GO" id="GO:0005524">
    <property type="term" value="F:ATP binding"/>
    <property type="evidence" value="ECO:0007669"/>
    <property type="project" value="UniProtKB-KW"/>
</dbReference>
<comment type="caution">
    <text evidence="13">The sequence shown here is derived from an EMBL/GenBank/DDBJ whole genome shotgun (WGS) entry which is preliminary data.</text>
</comment>
<comment type="similarity">
    <text evidence="2">Belongs to the SUA5 family.</text>
</comment>
<feature type="domain" description="YrdC-like" evidence="12">
    <location>
        <begin position="18"/>
        <end position="204"/>
    </location>
</feature>
<proteinExistence type="inferred from homology"/>
<keyword evidence="7" id="KW-0548">Nucleotidyltransferase</keyword>
<name>A0A7C3Z241_UNCW3</name>
<dbReference type="GO" id="GO:0006450">
    <property type="term" value="P:regulation of translational fidelity"/>
    <property type="evidence" value="ECO:0007669"/>
    <property type="project" value="TreeGrafter"/>
</dbReference>
<dbReference type="InterPro" id="IPR017945">
    <property type="entry name" value="DHBP_synth_RibB-like_a/b_dom"/>
</dbReference>
<dbReference type="EC" id="2.7.7.87" evidence="3"/>
<evidence type="ECO:0000256" key="2">
    <source>
        <dbReference type="ARBA" id="ARBA00007663"/>
    </source>
</evidence>
<keyword evidence="4" id="KW-0963">Cytoplasm</keyword>
<dbReference type="PANTHER" id="PTHR17490">
    <property type="entry name" value="SUA5"/>
    <property type="match status" value="1"/>
</dbReference>
<dbReference type="SUPFAM" id="SSF55821">
    <property type="entry name" value="YrdC/RibB"/>
    <property type="match status" value="1"/>
</dbReference>
<dbReference type="GO" id="GO:0003725">
    <property type="term" value="F:double-stranded RNA binding"/>
    <property type="evidence" value="ECO:0007669"/>
    <property type="project" value="InterPro"/>
</dbReference>
<dbReference type="PANTHER" id="PTHR17490:SF16">
    <property type="entry name" value="THREONYLCARBAMOYL-AMP SYNTHASE"/>
    <property type="match status" value="1"/>
</dbReference>
<dbReference type="PROSITE" id="PS51163">
    <property type="entry name" value="YRDC"/>
    <property type="match status" value="1"/>
</dbReference>
<comment type="catalytic activity">
    <reaction evidence="11">
        <text>L-threonine + hydrogencarbonate + ATP = L-threonylcarbamoyladenylate + diphosphate + H2O</text>
        <dbReference type="Rhea" id="RHEA:36407"/>
        <dbReference type="ChEBI" id="CHEBI:15377"/>
        <dbReference type="ChEBI" id="CHEBI:17544"/>
        <dbReference type="ChEBI" id="CHEBI:30616"/>
        <dbReference type="ChEBI" id="CHEBI:33019"/>
        <dbReference type="ChEBI" id="CHEBI:57926"/>
        <dbReference type="ChEBI" id="CHEBI:73682"/>
        <dbReference type="EC" id="2.7.7.87"/>
    </reaction>
</comment>
<evidence type="ECO:0000256" key="4">
    <source>
        <dbReference type="ARBA" id="ARBA00022490"/>
    </source>
</evidence>
<accession>A0A7C3Z241</accession>
<evidence type="ECO:0000256" key="8">
    <source>
        <dbReference type="ARBA" id="ARBA00022741"/>
    </source>
</evidence>
<dbReference type="EMBL" id="DTMQ01000036">
    <property type="protein sequence ID" value="HGE99440.1"/>
    <property type="molecule type" value="Genomic_DNA"/>
</dbReference>
<dbReference type="GO" id="GO:0008033">
    <property type="term" value="P:tRNA processing"/>
    <property type="evidence" value="ECO:0007669"/>
    <property type="project" value="UniProtKB-KW"/>
</dbReference>
<reference evidence="13" key="1">
    <citation type="journal article" date="2020" name="mSystems">
        <title>Genome- and Community-Level Interaction Insights into Carbon Utilization and Element Cycling Functions of Hydrothermarchaeota in Hydrothermal Sediment.</title>
        <authorList>
            <person name="Zhou Z."/>
            <person name="Liu Y."/>
            <person name="Xu W."/>
            <person name="Pan J."/>
            <person name="Luo Z.H."/>
            <person name="Li M."/>
        </authorList>
    </citation>
    <scope>NUCLEOTIDE SEQUENCE [LARGE SCALE GENOMIC DNA]</scope>
    <source>
        <strain evidence="13">SpSt-906</strain>
    </source>
</reference>
<evidence type="ECO:0000313" key="13">
    <source>
        <dbReference type="EMBL" id="HGE99440.1"/>
    </source>
</evidence>
<evidence type="ECO:0000259" key="12">
    <source>
        <dbReference type="PROSITE" id="PS51163"/>
    </source>
</evidence>
<keyword evidence="6" id="KW-0819">tRNA processing</keyword>
<evidence type="ECO:0000256" key="10">
    <source>
        <dbReference type="ARBA" id="ARBA00029774"/>
    </source>
</evidence>
<dbReference type="AlphaFoldDB" id="A0A7C3Z241"/>
<dbReference type="GO" id="GO:0005737">
    <property type="term" value="C:cytoplasm"/>
    <property type="evidence" value="ECO:0007669"/>
    <property type="project" value="UniProtKB-SubCell"/>
</dbReference>
<dbReference type="Gene3D" id="3.90.870.10">
    <property type="entry name" value="DHBP synthase"/>
    <property type="match status" value="1"/>
</dbReference>
<dbReference type="Pfam" id="PF01300">
    <property type="entry name" value="Sua5_yciO_yrdC"/>
    <property type="match status" value="1"/>
</dbReference>